<reference evidence="5 6" key="1">
    <citation type="submission" date="2018-02" db="EMBL/GenBank/DDBJ databases">
        <title>Solimicrobium silvestre gen. nov., sp. nov., isolated from alpine forest soil.</title>
        <authorList>
            <person name="Margesin R."/>
            <person name="Albuquerque L."/>
            <person name="Zhang D.-C."/>
            <person name="Froufe H.J.C."/>
            <person name="Severino R."/>
            <person name="Roxo I."/>
            <person name="Egas C."/>
            <person name="Da Costa M.S."/>
        </authorList>
    </citation>
    <scope>NUCLEOTIDE SEQUENCE [LARGE SCALE GENOMIC DNA]</scope>
    <source>
        <strain evidence="5 6">S20-91</strain>
    </source>
</reference>
<proteinExistence type="predicted"/>
<dbReference type="GO" id="GO:0000155">
    <property type="term" value="F:phosphorelay sensor kinase activity"/>
    <property type="evidence" value="ECO:0007669"/>
    <property type="project" value="InterPro"/>
</dbReference>
<dbReference type="EMBL" id="PUGF01000002">
    <property type="protein sequence ID" value="PRC94606.1"/>
    <property type="molecule type" value="Genomic_DNA"/>
</dbReference>
<gene>
    <name evidence="5" type="ORF">S2091_0609</name>
</gene>
<dbReference type="OrthoDB" id="9812260at2"/>
<dbReference type="SUPFAM" id="SSF47384">
    <property type="entry name" value="Homodimeric domain of signal transducing histidine kinase"/>
    <property type="match status" value="1"/>
</dbReference>
<evidence type="ECO:0000313" key="6">
    <source>
        <dbReference type="Proteomes" id="UP000237839"/>
    </source>
</evidence>
<dbReference type="Pfam" id="PF13424">
    <property type="entry name" value="TPR_12"/>
    <property type="match status" value="1"/>
</dbReference>
<comment type="caution">
    <text evidence="5">The sequence shown here is derived from an EMBL/GenBank/DDBJ whole genome shotgun (WGS) entry which is preliminary data.</text>
</comment>
<dbReference type="Gene3D" id="3.30.565.10">
    <property type="entry name" value="Histidine kinase-like ATPase, C-terminal domain"/>
    <property type="match status" value="1"/>
</dbReference>
<dbReference type="InterPro" id="IPR011990">
    <property type="entry name" value="TPR-like_helical_dom_sf"/>
</dbReference>
<dbReference type="InterPro" id="IPR036890">
    <property type="entry name" value="HATPase_C_sf"/>
</dbReference>
<evidence type="ECO:0000259" key="4">
    <source>
        <dbReference type="PROSITE" id="PS50109"/>
    </source>
</evidence>
<keyword evidence="6" id="KW-1185">Reference proteome</keyword>
<dbReference type="EC" id="2.7.13.3" evidence="2"/>
<dbReference type="PROSITE" id="PS50109">
    <property type="entry name" value="HIS_KIN"/>
    <property type="match status" value="1"/>
</dbReference>
<dbReference type="SUPFAM" id="SSF48452">
    <property type="entry name" value="TPR-like"/>
    <property type="match status" value="2"/>
</dbReference>
<dbReference type="AlphaFoldDB" id="A0A2S9H410"/>
<dbReference type="InterPro" id="IPR004358">
    <property type="entry name" value="Sig_transdc_His_kin-like_C"/>
</dbReference>
<evidence type="ECO:0000256" key="1">
    <source>
        <dbReference type="ARBA" id="ARBA00000085"/>
    </source>
</evidence>
<dbReference type="Gene3D" id="1.25.40.10">
    <property type="entry name" value="Tetratricopeptide repeat domain"/>
    <property type="match status" value="1"/>
</dbReference>
<protein>
    <recommendedName>
        <fullName evidence="2">histidine kinase</fullName>
        <ecNumber evidence="2">2.7.13.3</ecNumber>
    </recommendedName>
</protein>
<dbReference type="InterPro" id="IPR036097">
    <property type="entry name" value="HisK_dim/P_sf"/>
</dbReference>
<name>A0A2S9H410_9BURK</name>
<dbReference type="InterPro" id="IPR019734">
    <property type="entry name" value="TPR_rpt"/>
</dbReference>
<feature type="coiled-coil region" evidence="3">
    <location>
        <begin position="358"/>
        <end position="385"/>
    </location>
</feature>
<dbReference type="Proteomes" id="UP000237839">
    <property type="component" value="Unassembled WGS sequence"/>
</dbReference>
<dbReference type="SMART" id="SM00387">
    <property type="entry name" value="HATPase_c"/>
    <property type="match status" value="1"/>
</dbReference>
<dbReference type="Gene3D" id="1.10.287.130">
    <property type="match status" value="1"/>
</dbReference>
<dbReference type="PANTHER" id="PTHR43065">
    <property type="entry name" value="SENSOR HISTIDINE KINASE"/>
    <property type="match status" value="1"/>
</dbReference>
<dbReference type="RefSeq" id="WP_105530322.1">
    <property type="nucleotide sequence ID" value="NZ_PUGF01000002.1"/>
</dbReference>
<dbReference type="PRINTS" id="PR00344">
    <property type="entry name" value="BCTRLSENSOR"/>
</dbReference>
<organism evidence="5 6">
    <name type="scientific">Solimicrobium silvestre</name>
    <dbReference type="NCBI Taxonomy" id="2099400"/>
    <lineage>
        <taxon>Bacteria</taxon>
        <taxon>Pseudomonadati</taxon>
        <taxon>Pseudomonadota</taxon>
        <taxon>Betaproteobacteria</taxon>
        <taxon>Burkholderiales</taxon>
        <taxon>Oxalobacteraceae</taxon>
        <taxon>Solimicrobium</taxon>
    </lineage>
</organism>
<dbReference type="SMART" id="SM00028">
    <property type="entry name" value="TPR"/>
    <property type="match status" value="7"/>
</dbReference>
<dbReference type="InterPro" id="IPR005467">
    <property type="entry name" value="His_kinase_dom"/>
</dbReference>
<sequence length="670" mass="75246">MTENLASNELSPLATAEILLKIDNIISEAEPKRSIDPATALELTGQAILLARLHALELSPELARALFLRCKILTEFSNYGEALKAGTEALNIAELHHDVRLVKSLLLSIANTYGYQGIYDEALNYMHRAINLHDAQSTEDEDLIWLGRSLNNMGYNYVMMGKSETGLPHLHRSLDILRKTDDKELLSRVLDSLSNAYLNLNDLATALPLALEAHQIAIENKHLSVMAISSAHAAKIYIKMHEIKLAEPFLHQALKLSTTNRFLLIKAQVLHLYAELEKQRHAPQASVTYLQKALVIAKKIDGNHHVADLLGELADHYKQHGEFAQALHYTEQQHEVREHYFSQQSGWRLKSLEIAQEVAQIKRENELIRQKNSALQNEIKNKQLTHYSEQLEAEVKLRTTELEKTNQHLKSALLNIEHNQLELAHAERMAAMGSMVVGVAHELNTPIGNCVLVASTLEDQTHQFLGLMHSDMMRRSDLANYLDKSEHSIRLLTKSLNNAVRLVNNFKQIAITRENQDRRSFFLHQLIKEIGDACNDHFLENPFEIEWEIPNDLTLVSYPNSVVQIFVLLIENAGLHAFEGRTNGVLNIAARLKEEDVLIEVNDNGVGMSAEVMTHIFDPFFTTKLGKGGNGLGLSIIFNLVKNILGGEIHVSSKVGLGSCFSISIPRVSD</sequence>
<keyword evidence="3" id="KW-0175">Coiled coil</keyword>
<accession>A0A2S9H410</accession>
<evidence type="ECO:0000313" key="5">
    <source>
        <dbReference type="EMBL" id="PRC94606.1"/>
    </source>
</evidence>
<feature type="domain" description="Histidine kinase" evidence="4">
    <location>
        <begin position="438"/>
        <end position="669"/>
    </location>
</feature>
<keyword evidence="5" id="KW-0808">Transferase</keyword>
<keyword evidence="5" id="KW-0418">Kinase</keyword>
<dbReference type="Pfam" id="PF02518">
    <property type="entry name" value="HATPase_c"/>
    <property type="match status" value="1"/>
</dbReference>
<evidence type="ECO:0000256" key="3">
    <source>
        <dbReference type="SAM" id="Coils"/>
    </source>
</evidence>
<comment type="catalytic activity">
    <reaction evidence="1">
        <text>ATP + protein L-histidine = ADP + protein N-phospho-L-histidine.</text>
        <dbReference type="EC" id="2.7.13.3"/>
    </reaction>
</comment>
<dbReference type="InterPro" id="IPR003594">
    <property type="entry name" value="HATPase_dom"/>
</dbReference>
<evidence type="ECO:0000256" key="2">
    <source>
        <dbReference type="ARBA" id="ARBA00012438"/>
    </source>
</evidence>
<dbReference type="SUPFAM" id="SSF55874">
    <property type="entry name" value="ATPase domain of HSP90 chaperone/DNA topoisomerase II/histidine kinase"/>
    <property type="match status" value="1"/>
</dbReference>